<dbReference type="InterPro" id="IPR055281">
    <property type="entry name" value="GIR1-2/SIED1"/>
</dbReference>
<dbReference type="Proteomes" id="UP000504603">
    <property type="component" value="Unplaced"/>
</dbReference>
<name>A0A6J1BYD3_MOMCH</name>
<dbReference type="GeneID" id="111006584"/>
<dbReference type="OrthoDB" id="1464951at2759"/>
<sequence length="196" mass="21759">MASIPQETTKYLVHATGDTESLVHSLEEFYSSVDQLNQDFDKSLILKSLLAYSSPVELIESSNLTMKQSGVPDKKFQKKETKRRYAVEMGMTPNENDAYLDLKLSPPGLYLRGKSSDESKSSSPRSQDSCVSAEVESIANSENNLRVEGSSLIAMGCTFCLIYVMVTDADPRCPKCKNPGLLDIFRGNQAKRSRKN</sequence>
<reference evidence="4" key="1">
    <citation type="submission" date="2025-08" db="UniProtKB">
        <authorList>
            <consortium name="RefSeq"/>
        </authorList>
    </citation>
    <scope>IDENTIFICATION</scope>
    <source>
        <strain evidence="4">OHB3-1</strain>
    </source>
</reference>
<feature type="domain" description="GIR1-like zinc ribbon" evidence="2">
    <location>
        <begin position="151"/>
        <end position="184"/>
    </location>
</feature>
<dbReference type="Pfam" id="PF24747">
    <property type="entry name" value="Zn-ribbon_GIR1"/>
    <property type="match status" value="1"/>
</dbReference>
<protein>
    <submittedName>
        <fullName evidence="4">Uncharacterized protein LOC111006584</fullName>
    </submittedName>
</protein>
<proteinExistence type="predicted"/>
<feature type="region of interest" description="Disordered" evidence="1">
    <location>
        <begin position="111"/>
        <end position="131"/>
    </location>
</feature>
<evidence type="ECO:0000256" key="1">
    <source>
        <dbReference type="SAM" id="MobiDB-lite"/>
    </source>
</evidence>
<evidence type="ECO:0000313" key="4">
    <source>
        <dbReference type="RefSeq" id="XP_022134284.1"/>
    </source>
</evidence>
<keyword evidence="3" id="KW-1185">Reference proteome</keyword>
<dbReference type="RefSeq" id="XP_022134284.1">
    <property type="nucleotide sequence ID" value="XM_022278592.1"/>
</dbReference>
<dbReference type="PANTHER" id="PTHR33177:SF77">
    <property type="entry name" value="LITAF DOMAIN-CONTAINING PROTEIN"/>
    <property type="match status" value="1"/>
</dbReference>
<evidence type="ECO:0000313" key="3">
    <source>
        <dbReference type="Proteomes" id="UP000504603"/>
    </source>
</evidence>
<dbReference type="InterPro" id="IPR056440">
    <property type="entry name" value="Zn-ribbon_GIR1"/>
</dbReference>
<organism evidence="3 4">
    <name type="scientific">Momordica charantia</name>
    <name type="common">Bitter gourd</name>
    <name type="synonym">Balsam pear</name>
    <dbReference type="NCBI Taxonomy" id="3673"/>
    <lineage>
        <taxon>Eukaryota</taxon>
        <taxon>Viridiplantae</taxon>
        <taxon>Streptophyta</taxon>
        <taxon>Embryophyta</taxon>
        <taxon>Tracheophyta</taxon>
        <taxon>Spermatophyta</taxon>
        <taxon>Magnoliopsida</taxon>
        <taxon>eudicotyledons</taxon>
        <taxon>Gunneridae</taxon>
        <taxon>Pentapetalae</taxon>
        <taxon>rosids</taxon>
        <taxon>fabids</taxon>
        <taxon>Cucurbitales</taxon>
        <taxon>Cucurbitaceae</taxon>
        <taxon>Momordiceae</taxon>
        <taxon>Momordica</taxon>
    </lineage>
</organism>
<evidence type="ECO:0000259" key="2">
    <source>
        <dbReference type="Pfam" id="PF24747"/>
    </source>
</evidence>
<dbReference type="KEGG" id="mcha:111006584"/>
<gene>
    <name evidence="4" type="primary">LOC111006584</name>
</gene>
<dbReference type="PANTHER" id="PTHR33177">
    <property type="entry name" value="PUTATIVE-RELATED"/>
    <property type="match status" value="1"/>
</dbReference>
<dbReference type="AlphaFoldDB" id="A0A6J1BYD3"/>
<accession>A0A6J1BYD3</accession>